<evidence type="ECO:0000313" key="4">
    <source>
        <dbReference type="Proteomes" id="UP001151287"/>
    </source>
</evidence>
<dbReference type="SUPFAM" id="SSF53850">
    <property type="entry name" value="Periplasmic binding protein-like II"/>
    <property type="match status" value="1"/>
</dbReference>
<dbReference type="Gene3D" id="3.40.190.10">
    <property type="entry name" value="Periplasmic binding protein-like II"/>
    <property type="match status" value="1"/>
</dbReference>
<reference evidence="3" key="1">
    <citation type="journal article" date="2022" name="Cell">
        <title>Repeat-based holocentromeres influence genome architecture and karyotype evolution.</title>
        <authorList>
            <person name="Hofstatter P.G."/>
            <person name="Thangavel G."/>
            <person name="Lux T."/>
            <person name="Neumann P."/>
            <person name="Vondrak T."/>
            <person name="Novak P."/>
            <person name="Zhang M."/>
            <person name="Costa L."/>
            <person name="Castellani M."/>
            <person name="Scott A."/>
            <person name="Toegelov H."/>
            <person name="Fuchs J."/>
            <person name="Mata-Sucre Y."/>
            <person name="Dias Y."/>
            <person name="Vanzela A.L.L."/>
            <person name="Huettel B."/>
            <person name="Almeida C.C.S."/>
            <person name="Simkova H."/>
            <person name="Souza G."/>
            <person name="Pedrosa-Harand A."/>
            <person name="Macas J."/>
            <person name="Mayer K.F.X."/>
            <person name="Houben A."/>
            <person name="Marques A."/>
        </authorList>
    </citation>
    <scope>NUCLEOTIDE SEQUENCE</scope>
    <source>
        <strain evidence="3">RhyBre1mFocal</strain>
    </source>
</reference>
<organism evidence="3 4">
    <name type="scientific">Rhynchospora breviuscula</name>
    <dbReference type="NCBI Taxonomy" id="2022672"/>
    <lineage>
        <taxon>Eukaryota</taxon>
        <taxon>Viridiplantae</taxon>
        <taxon>Streptophyta</taxon>
        <taxon>Embryophyta</taxon>
        <taxon>Tracheophyta</taxon>
        <taxon>Spermatophyta</taxon>
        <taxon>Magnoliopsida</taxon>
        <taxon>Liliopsida</taxon>
        <taxon>Poales</taxon>
        <taxon>Cyperaceae</taxon>
        <taxon>Cyperoideae</taxon>
        <taxon>Rhynchosporeae</taxon>
        <taxon>Rhynchospora</taxon>
    </lineage>
</organism>
<dbReference type="InterPro" id="IPR050490">
    <property type="entry name" value="Bact_solute-bd_prot1"/>
</dbReference>
<dbReference type="PANTHER" id="PTHR43649">
    <property type="entry name" value="ARABINOSE-BINDING PROTEIN-RELATED"/>
    <property type="match status" value="1"/>
</dbReference>
<evidence type="ECO:0000313" key="3">
    <source>
        <dbReference type="EMBL" id="KAJ1683079.1"/>
    </source>
</evidence>
<feature type="chain" id="PRO_5040175480" description="Sugar ABC transporter substrate-binding protein" evidence="2">
    <location>
        <begin position="22"/>
        <end position="430"/>
    </location>
</feature>
<dbReference type="EMBL" id="JAMQYH010000377">
    <property type="protein sequence ID" value="KAJ1683079.1"/>
    <property type="molecule type" value="Genomic_DNA"/>
</dbReference>
<feature type="signal peptide" evidence="2">
    <location>
        <begin position="1"/>
        <end position="21"/>
    </location>
</feature>
<keyword evidence="4" id="KW-1185">Reference proteome</keyword>
<proteinExistence type="predicted"/>
<protein>
    <recommendedName>
        <fullName evidence="5">Sugar ABC transporter substrate-binding protein</fullName>
    </recommendedName>
</protein>
<dbReference type="AlphaFoldDB" id="A0A9P9Z678"/>
<evidence type="ECO:0000256" key="1">
    <source>
        <dbReference type="ARBA" id="ARBA00022729"/>
    </source>
</evidence>
<evidence type="ECO:0008006" key="5">
    <source>
        <dbReference type="Google" id="ProtNLM"/>
    </source>
</evidence>
<dbReference type="PROSITE" id="PS51257">
    <property type="entry name" value="PROKAR_LIPOPROTEIN"/>
    <property type="match status" value="1"/>
</dbReference>
<name>A0A9P9Z678_9POAL</name>
<dbReference type="OrthoDB" id="550587at2759"/>
<evidence type="ECO:0000256" key="2">
    <source>
        <dbReference type="SAM" id="SignalP"/>
    </source>
</evidence>
<dbReference type="Proteomes" id="UP001151287">
    <property type="component" value="Unassembled WGS sequence"/>
</dbReference>
<gene>
    <name evidence="3" type="ORF">LUZ63_021695</name>
</gene>
<accession>A0A9P9Z678</accession>
<keyword evidence="1 2" id="KW-0732">Signal</keyword>
<sequence>MKRNALRRAVAVAASVGIAAALTACSSGGSPAQEDGPVTLTYWTWAPGVAQVVDTWNAQHPEIQVKVEQPPEQTTSWPRCWPRSGAGEGPDIFAAEYQKVPNLVLSGAGYDISSMIGDAKADFTDSTWSLVTVGDGVYAVPQDTGPMVFMYRADIFAQHGWQVPTTFDEYAALAAQVRTTLPNTYLGGFPDEGATLAAYSMQAGAQWWSTEGDAWKVDIDGAPTRQVLDFWEPLVRKDLISTTHFFTPEWNTALNDGTLLSWMVGVWGPGSIASVAPDTAGDWRIAKMPAWRSGETATGLFGGSSAMVGATTKHAKQAVEFLTWLNGSKEGSSLLAEGGLFPASVAGQESLPSLEVPKLATGQSDFWQVASQAASDAVPFTWGPNVQFAFDSYSDSIKKALTGGTPWTDVLTSTQDAVIGDLKNTGFTVQ</sequence>
<dbReference type="PANTHER" id="PTHR43649:SF33">
    <property type="entry name" value="POLYGALACTURONAN_RHAMNOGALACTURONAN-BINDING PROTEIN YTCQ"/>
    <property type="match status" value="1"/>
</dbReference>
<comment type="caution">
    <text evidence="3">The sequence shown here is derived from an EMBL/GenBank/DDBJ whole genome shotgun (WGS) entry which is preliminary data.</text>
</comment>